<evidence type="ECO:0000313" key="10">
    <source>
        <dbReference type="Proteomes" id="UP000286773"/>
    </source>
</evidence>
<dbReference type="NCBIfam" id="TIGR01887">
    <property type="entry name" value="dipeptidaselike"/>
    <property type="match status" value="1"/>
</dbReference>
<organism evidence="9 10">
    <name type="scientific">Vagococcus acidifermentans</name>
    <dbReference type="NCBI Taxonomy" id="564710"/>
    <lineage>
        <taxon>Bacteria</taxon>
        <taxon>Bacillati</taxon>
        <taxon>Bacillota</taxon>
        <taxon>Bacilli</taxon>
        <taxon>Lactobacillales</taxon>
        <taxon>Enterococcaceae</taxon>
        <taxon>Vagococcus</taxon>
    </lineage>
</organism>
<dbReference type="Proteomes" id="UP000286773">
    <property type="component" value="Unassembled WGS sequence"/>
</dbReference>
<evidence type="ECO:0000256" key="4">
    <source>
        <dbReference type="ARBA" id="ARBA00022723"/>
    </source>
</evidence>
<keyword evidence="5" id="KW-0378">Hydrolase</keyword>
<dbReference type="NCBIfam" id="NF005591">
    <property type="entry name" value="PRK07318.1"/>
    <property type="match status" value="1"/>
</dbReference>
<gene>
    <name evidence="9" type="ORF">CBF27_05255</name>
</gene>
<dbReference type="Pfam" id="PF01546">
    <property type="entry name" value="Peptidase_M20"/>
    <property type="match status" value="1"/>
</dbReference>
<proteinExistence type="inferred from homology"/>
<dbReference type="GO" id="GO:0016805">
    <property type="term" value="F:dipeptidase activity"/>
    <property type="evidence" value="ECO:0007669"/>
    <property type="project" value="UniProtKB-KW"/>
</dbReference>
<evidence type="ECO:0000313" key="9">
    <source>
        <dbReference type="EMBL" id="RSU12946.1"/>
    </source>
</evidence>
<dbReference type="GO" id="GO:0006526">
    <property type="term" value="P:L-arginine biosynthetic process"/>
    <property type="evidence" value="ECO:0007669"/>
    <property type="project" value="TreeGrafter"/>
</dbReference>
<dbReference type="SUPFAM" id="SSF53187">
    <property type="entry name" value="Zn-dependent exopeptidases"/>
    <property type="match status" value="1"/>
</dbReference>
<dbReference type="Gene3D" id="3.30.70.360">
    <property type="match status" value="2"/>
</dbReference>
<keyword evidence="6" id="KW-0862">Zinc</keyword>
<dbReference type="InterPro" id="IPR010964">
    <property type="entry name" value="M20A_pepV-rel"/>
</dbReference>
<evidence type="ECO:0000256" key="1">
    <source>
        <dbReference type="ARBA" id="ARBA00001947"/>
    </source>
</evidence>
<dbReference type="InterPro" id="IPR001261">
    <property type="entry name" value="ArgE/DapE_CS"/>
</dbReference>
<evidence type="ECO:0000256" key="3">
    <source>
        <dbReference type="ARBA" id="ARBA00022670"/>
    </source>
</evidence>
<dbReference type="InterPro" id="IPR050072">
    <property type="entry name" value="Peptidase_M20A"/>
</dbReference>
<dbReference type="OrthoDB" id="9761532at2"/>
<dbReference type="GO" id="GO:0008777">
    <property type="term" value="F:acetylornithine deacetylase activity"/>
    <property type="evidence" value="ECO:0007669"/>
    <property type="project" value="TreeGrafter"/>
</dbReference>
<dbReference type="Gene3D" id="3.40.630.10">
    <property type="entry name" value="Zn peptidases"/>
    <property type="match status" value="1"/>
</dbReference>
<evidence type="ECO:0000256" key="5">
    <source>
        <dbReference type="ARBA" id="ARBA00022801"/>
    </source>
</evidence>
<evidence type="ECO:0000256" key="2">
    <source>
        <dbReference type="ARBA" id="ARBA00006247"/>
    </source>
</evidence>
<dbReference type="CDD" id="cd03888">
    <property type="entry name" value="M20_PepV"/>
    <property type="match status" value="1"/>
</dbReference>
<dbReference type="PANTHER" id="PTHR43808">
    <property type="entry name" value="ACETYLORNITHINE DEACETYLASE"/>
    <property type="match status" value="1"/>
</dbReference>
<comment type="caution">
    <text evidence="9">The sequence shown here is derived from an EMBL/GenBank/DDBJ whole genome shotgun (WGS) entry which is preliminary data.</text>
</comment>
<dbReference type="PROSITE" id="PS00758">
    <property type="entry name" value="ARGE_DAPE_CPG2_1"/>
    <property type="match status" value="1"/>
</dbReference>
<reference evidence="9 10" key="1">
    <citation type="submission" date="2017-05" db="EMBL/GenBank/DDBJ databases">
        <title>Vagococcus spp. assemblies.</title>
        <authorList>
            <person name="Gulvik C.A."/>
        </authorList>
    </citation>
    <scope>NUCLEOTIDE SEQUENCE [LARGE SCALE GENOMIC DNA]</scope>
    <source>
        <strain evidence="9 10">LMG 24798</strain>
    </source>
</reference>
<dbReference type="EMBL" id="NGKC01000004">
    <property type="protein sequence ID" value="RSU12946.1"/>
    <property type="molecule type" value="Genomic_DNA"/>
</dbReference>
<comment type="similarity">
    <text evidence="2">Belongs to the peptidase M20A family.</text>
</comment>
<protein>
    <submittedName>
        <fullName evidence="9">Dipeptidase PepV</fullName>
    </submittedName>
</protein>
<name>A0A430AY29_9ENTE</name>
<evidence type="ECO:0000256" key="7">
    <source>
        <dbReference type="ARBA" id="ARBA00022997"/>
    </source>
</evidence>
<evidence type="ECO:0000256" key="6">
    <source>
        <dbReference type="ARBA" id="ARBA00022833"/>
    </source>
</evidence>
<dbReference type="PANTHER" id="PTHR43808:SF31">
    <property type="entry name" value="N-ACETYL-L-CITRULLINE DEACETYLASE"/>
    <property type="match status" value="1"/>
</dbReference>
<sequence>MTGINWEKEVISRKEDLLADLFDLLRINSVKDIAHKSAEAPVGPGPAKALATFLEIAARDGFVTKNIENVAGHLEYGEGEEVLGVLGHVDVVPTGDGWDTHPFEPVIKEGRLYARGSSDDKGPTMAAYYAIKIIKELGLPISKKVRLIVGTDEESSWYCMERYQANEKMPDFGFSPDAQFPIINGEKGIATFKIRSSYVPGDGGDATLSTFQSGLASNMVPGDAVAVISLTAVSEDEVALAFQEYLDAHQLKGAVEKTADGLQLTVIGKAAHSQNPKAGVNAATHLANFLCRFAFDPSGERYLSLIQKYLHNDTEGKLLGIDHKDDVMGELTSSANMFGYKTGEDSMIAVNVRYPKGTDAEQIAEQMRETLPEYTDIVTEEGVKEPHYVPVTDELVRTLLDVYKDHTGEEGQGKTIGGGTYGRLFEKGVAYGALFPGREDVMHQANEYMYVDDIFKSAAIYADAIYRLIK</sequence>
<keyword evidence="10" id="KW-1185">Reference proteome</keyword>
<keyword evidence="8" id="KW-0482">Metalloprotease</keyword>
<accession>A0A430AY29</accession>
<dbReference type="InterPro" id="IPR036264">
    <property type="entry name" value="Bact_exopeptidase_dim_dom"/>
</dbReference>
<dbReference type="GO" id="GO:0008270">
    <property type="term" value="F:zinc ion binding"/>
    <property type="evidence" value="ECO:0007669"/>
    <property type="project" value="InterPro"/>
</dbReference>
<comment type="cofactor">
    <cofactor evidence="1">
        <name>Zn(2+)</name>
        <dbReference type="ChEBI" id="CHEBI:29105"/>
    </cofactor>
</comment>
<dbReference type="InterPro" id="IPR002933">
    <property type="entry name" value="Peptidase_M20"/>
</dbReference>
<dbReference type="GO" id="GO:0008237">
    <property type="term" value="F:metallopeptidase activity"/>
    <property type="evidence" value="ECO:0007669"/>
    <property type="project" value="UniProtKB-KW"/>
</dbReference>
<evidence type="ECO:0000256" key="8">
    <source>
        <dbReference type="ARBA" id="ARBA00023049"/>
    </source>
</evidence>
<dbReference type="RefSeq" id="WP_126813108.1">
    <property type="nucleotide sequence ID" value="NZ_NGKC01000004.1"/>
</dbReference>
<dbReference type="SUPFAM" id="SSF55031">
    <property type="entry name" value="Bacterial exopeptidase dimerisation domain"/>
    <property type="match status" value="1"/>
</dbReference>
<dbReference type="GO" id="GO:0006508">
    <property type="term" value="P:proteolysis"/>
    <property type="evidence" value="ECO:0007669"/>
    <property type="project" value="UniProtKB-KW"/>
</dbReference>
<dbReference type="PROSITE" id="PS00759">
    <property type="entry name" value="ARGE_DAPE_CPG2_2"/>
    <property type="match status" value="1"/>
</dbReference>
<dbReference type="AlphaFoldDB" id="A0A430AY29"/>
<keyword evidence="4" id="KW-0479">Metal-binding</keyword>
<keyword evidence="3" id="KW-0645">Protease</keyword>
<keyword evidence="7" id="KW-0224">Dipeptidase</keyword>